<name>A0A835ZDT1_9STRA</name>
<dbReference type="Pfam" id="PF01967">
    <property type="entry name" value="MoaC"/>
    <property type="match status" value="1"/>
</dbReference>
<evidence type="ECO:0000256" key="4">
    <source>
        <dbReference type="ARBA" id="ARBA00023150"/>
    </source>
</evidence>
<sequence>MLCRASLCRLAAASAATKTASKTAWWLNPATRPDPLRCSHSGAGIGGSSSAGSDTHDLSTHVSSDGTTPMMVDVGHKTASRRSATARTRVRLPPDVINKMNVVGGEVVGKKGPIFTTAIIAGVLGAKNTSSLIPFCHPLPIEDCKVDMELTEGNFVIQIDCTVRVTHKTGVEMEAMTGASVAALTVYDMLKGLSHDIVIESTQLLAKEGGKRPYSRAGQPADAPSKT</sequence>
<dbReference type="EC" id="4.6.1.17" evidence="3"/>
<dbReference type="InterPro" id="IPR036522">
    <property type="entry name" value="MoaC_sf"/>
</dbReference>
<dbReference type="SUPFAM" id="SSF55040">
    <property type="entry name" value="Molybdenum cofactor biosynthesis protein C, MoaC"/>
    <property type="match status" value="1"/>
</dbReference>
<evidence type="ECO:0000259" key="7">
    <source>
        <dbReference type="Pfam" id="PF01967"/>
    </source>
</evidence>
<keyword evidence="4" id="KW-0501">Molybdenum cofactor biosynthesis</keyword>
<comment type="caution">
    <text evidence="8">The sequence shown here is derived from an EMBL/GenBank/DDBJ whole genome shotgun (WGS) entry which is preliminary data.</text>
</comment>
<dbReference type="EMBL" id="JAFCMP010000013">
    <property type="protein sequence ID" value="KAG5191886.1"/>
    <property type="molecule type" value="Genomic_DNA"/>
</dbReference>
<evidence type="ECO:0000256" key="3">
    <source>
        <dbReference type="ARBA" id="ARBA00012575"/>
    </source>
</evidence>
<organism evidence="8 9">
    <name type="scientific">Tribonema minus</name>
    <dbReference type="NCBI Taxonomy" id="303371"/>
    <lineage>
        <taxon>Eukaryota</taxon>
        <taxon>Sar</taxon>
        <taxon>Stramenopiles</taxon>
        <taxon>Ochrophyta</taxon>
        <taxon>PX clade</taxon>
        <taxon>Xanthophyceae</taxon>
        <taxon>Tribonematales</taxon>
        <taxon>Tribonemataceae</taxon>
        <taxon>Tribonema</taxon>
    </lineage>
</organism>
<keyword evidence="9" id="KW-1185">Reference proteome</keyword>
<dbReference type="OrthoDB" id="429626at2759"/>
<dbReference type="UniPathway" id="UPA00344"/>
<dbReference type="Proteomes" id="UP000664859">
    <property type="component" value="Unassembled WGS sequence"/>
</dbReference>
<dbReference type="NCBIfam" id="NF006870">
    <property type="entry name" value="PRK09364.1"/>
    <property type="match status" value="1"/>
</dbReference>
<dbReference type="InterPro" id="IPR023045">
    <property type="entry name" value="MoaC"/>
</dbReference>
<protein>
    <recommendedName>
        <fullName evidence="3">cyclic pyranopterin monophosphate synthase</fullName>
        <ecNumber evidence="3">4.6.1.17</ecNumber>
    </recommendedName>
</protein>
<comment type="catalytic activity">
    <reaction evidence="1">
        <text>(8S)-3',8-cyclo-7,8-dihydroguanosine 5'-triphosphate = cyclic pyranopterin phosphate + diphosphate</text>
        <dbReference type="Rhea" id="RHEA:49580"/>
        <dbReference type="ChEBI" id="CHEBI:33019"/>
        <dbReference type="ChEBI" id="CHEBI:59648"/>
        <dbReference type="ChEBI" id="CHEBI:131766"/>
        <dbReference type="EC" id="4.6.1.17"/>
    </reaction>
</comment>
<feature type="domain" description="Molybdopterin cofactor biosynthesis C (MoaC)" evidence="7">
    <location>
        <begin position="71"/>
        <end position="210"/>
    </location>
</feature>
<evidence type="ECO:0000313" key="8">
    <source>
        <dbReference type="EMBL" id="KAG5191886.1"/>
    </source>
</evidence>
<dbReference type="AlphaFoldDB" id="A0A835ZDT1"/>
<dbReference type="InterPro" id="IPR002820">
    <property type="entry name" value="Mopterin_CF_biosynth-C_dom"/>
</dbReference>
<evidence type="ECO:0000256" key="2">
    <source>
        <dbReference type="ARBA" id="ARBA00005046"/>
    </source>
</evidence>
<gene>
    <name evidence="8" type="ORF">JKP88DRAFT_184029</name>
</gene>
<reference evidence="8" key="1">
    <citation type="submission" date="2021-02" db="EMBL/GenBank/DDBJ databases">
        <title>First Annotated Genome of the Yellow-green Alga Tribonema minus.</title>
        <authorList>
            <person name="Mahan K.M."/>
        </authorList>
    </citation>
    <scope>NUCLEOTIDE SEQUENCE</scope>
    <source>
        <strain evidence="8">UTEX B ZZ1240</strain>
    </source>
</reference>
<evidence type="ECO:0000313" key="9">
    <source>
        <dbReference type="Proteomes" id="UP000664859"/>
    </source>
</evidence>
<dbReference type="CDD" id="cd01420">
    <property type="entry name" value="MoaC_PE"/>
    <property type="match status" value="1"/>
</dbReference>
<dbReference type="Gene3D" id="3.30.70.640">
    <property type="entry name" value="Molybdopterin cofactor biosynthesis C (MoaC) domain"/>
    <property type="match status" value="1"/>
</dbReference>
<proteinExistence type="predicted"/>
<dbReference type="GO" id="GO:0061799">
    <property type="term" value="F:cyclic pyranopterin monophosphate synthase activity"/>
    <property type="evidence" value="ECO:0007669"/>
    <property type="project" value="UniProtKB-EC"/>
</dbReference>
<feature type="region of interest" description="Disordered" evidence="6">
    <location>
        <begin position="208"/>
        <end position="227"/>
    </location>
</feature>
<feature type="region of interest" description="Disordered" evidence="6">
    <location>
        <begin position="37"/>
        <end position="69"/>
    </location>
</feature>
<evidence type="ECO:0000256" key="1">
    <source>
        <dbReference type="ARBA" id="ARBA00001637"/>
    </source>
</evidence>
<dbReference type="InterPro" id="IPR047594">
    <property type="entry name" value="MoaC_bact/euk"/>
</dbReference>
<keyword evidence="5" id="KW-0456">Lyase</keyword>
<evidence type="ECO:0000256" key="5">
    <source>
        <dbReference type="ARBA" id="ARBA00023239"/>
    </source>
</evidence>
<evidence type="ECO:0000256" key="6">
    <source>
        <dbReference type="SAM" id="MobiDB-lite"/>
    </source>
</evidence>
<accession>A0A835ZDT1</accession>
<dbReference type="GO" id="GO:0006777">
    <property type="term" value="P:Mo-molybdopterin cofactor biosynthetic process"/>
    <property type="evidence" value="ECO:0007669"/>
    <property type="project" value="UniProtKB-KW"/>
</dbReference>
<dbReference type="NCBIfam" id="TIGR00581">
    <property type="entry name" value="moaC"/>
    <property type="match status" value="1"/>
</dbReference>
<comment type="pathway">
    <text evidence="2">Cofactor biosynthesis; molybdopterin biosynthesis.</text>
</comment>